<comment type="subcellular location">
    <subcellularLocation>
        <location evidence="1">Cell membrane</location>
        <topology evidence="1">Multi-pass membrane protein</topology>
    </subcellularLocation>
</comment>
<evidence type="ECO:0000256" key="9">
    <source>
        <dbReference type="ARBA" id="ARBA00022989"/>
    </source>
</evidence>
<sequence>MGYVYIFGTIFFTVYGQIMLKWRISAYGSLPEEFREKVIYLLKLLLDPLILSGFLSAFVASLFWMAAMTKFDLSYAYPFMSLSFMLVFILSIFLFQETITIHKVAGLILIMAGIVVTSQSA</sequence>
<evidence type="ECO:0000256" key="8">
    <source>
        <dbReference type="ARBA" id="ARBA00022985"/>
    </source>
</evidence>
<dbReference type="PANTHER" id="PTHR30561:SF9">
    <property type="entry name" value="4-AMINO-4-DEOXY-L-ARABINOSE-PHOSPHOUNDECAPRENOL FLIPPASE SUBUNIT ARNF-RELATED"/>
    <property type="match status" value="1"/>
</dbReference>
<protein>
    <submittedName>
        <fullName evidence="14">EamA-like transporter family protein</fullName>
    </submittedName>
</protein>
<name>A0A1G8JYX0_9BACI</name>
<dbReference type="EMBL" id="FNDK01000039">
    <property type="protein sequence ID" value="SDI36416.1"/>
    <property type="molecule type" value="Genomic_DNA"/>
</dbReference>
<keyword evidence="11 12" id="KW-0472">Membrane</keyword>
<dbReference type="PANTHER" id="PTHR30561">
    <property type="entry name" value="SMR FAMILY PROTON-DEPENDENT DRUG EFFLUX TRANSPORTER SUGE"/>
    <property type="match status" value="1"/>
</dbReference>
<evidence type="ECO:0000256" key="11">
    <source>
        <dbReference type="ARBA" id="ARBA00023136"/>
    </source>
</evidence>
<dbReference type="Gene3D" id="1.10.3730.20">
    <property type="match status" value="1"/>
</dbReference>
<feature type="transmembrane region" description="Helical" evidence="12">
    <location>
        <begin position="44"/>
        <end position="64"/>
    </location>
</feature>
<feature type="domain" description="EamA" evidence="13">
    <location>
        <begin position="4"/>
        <end position="118"/>
    </location>
</feature>
<dbReference type="GO" id="GO:0005886">
    <property type="term" value="C:plasma membrane"/>
    <property type="evidence" value="ECO:0007669"/>
    <property type="project" value="UniProtKB-SubCell"/>
</dbReference>
<evidence type="ECO:0000256" key="7">
    <source>
        <dbReference type="ARBA" id="ARBA00022692"/>
    </source>
</evidence>
<proteinExistence type="inferred from homology"/>
<keyword evidence="5" id="KW-0997">Cell inner membrane</keyword>
<dbReference type="STRING" id="568899.SAMN05192534_1395"/>
<keyword evidence="3" id="KW-1003">Cell membrane</keyword>
<organism evidence="14 15">
    <name type="scientific">Alteribacillus persepolensis</name>
    <dbReference type="NCBI Taxonomy" id="568899"/>
    <lineage>
        <taxon>Bacteria</taxon>
        <taxon>Bacillati</taxon>
        <taxon>Bacillota</taxon>
        <taxon>Bacilli</taxon>
        <taxon>Bacillales</taxon>
        <taxon>Bacillaceae</taxon>
        <taxon>Alteribacillus</taxon>
    </lineage>
</organism>
<comment type="similarity">
    <text evidence="2">Belongs to the EamA transporter family.</text>
</comment>
<dbReference type="GO" id="GO:0022857">
    <property type="term" value="F:transmembrane transporter activity"/>
    <property type="evidence" value="ECO:0007669"/>
    <property type="project" value="InterPro"/>
</dbReference>
<evidence type="ECO:0000256" key="12">
    <source>
        <dbReference type="SAM" id="Phobius"/>
    </source>
</evidence>
<reference evidence="14 15" key="1">
    <citation type="submission" date="2016-10" db="EMBL/GenBank/DDBJ databases">
        <authorList>
            <person name="de Groot N.N."/>
        </authorList>
    </citation>
    <scope>NUCLEOTIDE SEQUENCE [LARGE SCALE GENOMIC DNA]</scope>
    <source>
        <strain evidence="14 15">DSM 21632</strain>
    </source>
</reference>
<dbReference type="RefSeq" id="WP_091276754.1">
    <property type="nucleotide sequence ID" value="NZ_FNDK01000039.1"/>
</dbReference>
<evidence type="ECO:0000256" key="3">
    <source>
        <dbReference type="ARBA" id="ARBA00022475"/>
    </source>
</evidence>
<evidence type="ECO:0000256" key="5">
    <source>
        <dbReference type="ARBA" id="ARBA00022519"/>
    </source>
</evidence>
<dbReference type="Proteomes" id="UP000199163">
    <property type="component" value="Unassembled WGS sequence"/>
</dbReference>
<keyword evidence="9 12" id="KW-1133">Transmembrane helix</keyword>
<evidence type="ECO:0000256" key="10">
    <source>
        <dbReference type="ARBA" id="ARBA00023098"/>
    </source>
</evidence>
<evidence type="ECO:0000256" key="4">
    <source>
        <dbReference type="ARBA" id="ARBA00022516"/>
    </source>
</evidence>
<keyword evidence="7 12" id="KW-0812">Transmembrane</keyword>
<evidence type="ECO:0000256" key="2">
    <source>
        <dbReference type="ARBA" id="ARBA00007362"/>
    </source>
</evidence>
<dbReference type="OrthoDB" id="517481at2"/>
<dbReference type="AlphaFoldDB" id="A0A1G8JYX0"/>
<gene>
    <name evidence="14" type="ORF">SAMN05192534_1395</name>
</gene>
<evidence type="ECO:0000313" key="15">
    <source>
        <dbReference type="Proteomes" id="UP000199163"/>
    </source>
</evidence>
<keyword evidence="6" id="KW-0441">Lipid A biosynthesis</keyword>
<evidence type="ECO:0000256" key="1">
    <source>
        <dbReference type="ARBA" id="ARBA00004651"/>
    </source>
</evidence>
<feature type="transmembrane region" description="Helical" evidence="12">
    <location>
        <begin position="76"/>
        <end position="95"/>
    </location>
</feature>
<keyword evidence="10" id="KW-0443">Lipid metabolism</keyword>
<dbReference type="InterPro" id="IPR037185">
    <property type="entry name" value="EmrE-like"/>
</dbReference>
<keyword evidence="8" id="KW-0448">Lipopolysaccharide biosynthesis</keyword>
<feature type="transmembrane region" description="Helical" evidence="12">
    <location>
        <begin position="6"/>
        <end position="24"/>
    </location>
</feature>
<evidence type="ECO:0000259" key="13">
    <source>
        <dbReference type="Pfam" id="PF00892"/>
    </source>
</evidence>
<dbReference type="InterPro" id="IPR000620">
    <property type="entry name" value="EamA_dom"/>
</dbReference>
<accession>A0A1G8JYX0</accession>
<evidence type="ECO:0000313" key="14">
    <source>
        <dbReference type="EMBL" id="SDI36416.1"/>
    </source>
</evidence>
<keyword evidence="15" id="KW-1185">Reference proteome</keyword>
<feature type="transmembrane region" description="Helical" evidence="12">
    <location>
        <begin position="104"/>
        <end position="120"/>
    </location>
</feature>
<evidence type="ECO:0000256" key="6">
    <source>
        <dbReference type="ARBA" id="ARBA00022556"/>
    </source>
</evidence>
<dbReference type="InterPro" id="IPR000390">
    <property type="entry name" value="Small_drug/metabolite_transptr"/>
</dbReference>
<keyword evidence="4" id="KW-0444">Lipid biosynthesis</keyword>
<dbReference type="SUPFAM" id="SSF103481">
    <property type="entry name" value="Multidrug resistance efflux transporter EmrE"/>
    <property type="match status" value="1"/>
</dbReference>
<dbReference type="Pfam" id="PF00892">
    <property type="entry name" value="EamA"/>
    <property type="match status" value="1"/>
</dbReference>
<dbReference type="GO" id="GO:0009103">
    <property type="term" value="P:lipopolysaccharide biosynthetic process"/>
    <property type="evidence" value="ECO:0007669"/>
    <property type="project" value="UniProtKB-KW"/>
</dbReference>